<dbReference type="InterPro" id="IPR050465">
    <property type="entry name" value="UPF0194_transport"/>
</dbReference>
<dbReference type="GO" id="GO:0016020">
    <property type="term" value="C:membrane"/>
    <property type="evidence" value="ECO:0007669"/>
    <property type="project" value="InterPro"/>
</dbReference>
<sequence>MPRFSVITSLTWKQYAVIAAIIVIGGFAYLKTRPAPSPYESVIMKAAPMEQLVSVTGKVQAQESVELAFSVSGRVVSVDARVGQAVLAGAPLVRLDASDLSAQLAQAQAQADSAQATLDGLIAGAQPSDIAASQAAVDKARQDLANMYAGISDTLSDSLAKGTDAVRTQLNGFFSNADTANPQLTYSTSDSQSATDAATERMLSGAALDDWQAELSTISPSSGIATLEAAIAHGITRLAVMRILIQDVNATLNSGTNLSATTLASYKTSAATALSEINTAISNLNSTSQSIASQKITVQQLQSQLELKRAGATPQAIAAQQAMVNAARANVQGIQAQLGKTVLRAPFSGLVTRQDAKAGAAVSPNVTLVAVSSQGGYEIETYVPEADIAKVTVGNPARVTLDAYGDTVPFSAAVLSIDPAETVLEGVSTYKVILSIARSKEPVKSGMTANVDIVTATRASAISVPARAVYRNNGKSYVKILLANGTTGEREVTTGIQGADGSLELMSGVKEGESVVTYKTQ</sequence>
<comment type="subcellular location">
    <subcellularLocation>
        <location evidence="1">Cell envelope</location>
    </subcellularLocation>
</comment>
<dbReference type="InterPro" id="IPR058627">
    <property type="entry name" value="MdtA-like_C"/>
</dbReference>
<protein>
    <recommendedName>
        <fullName evidence="5">Multidrug resistance protein MdtA-like C-terminal permuted SH3 domain-containing protein</fullName>
    </recommendedName>
</protein>
<feature type="transmembrane region" description="Helical" evidence="4">
    <location>
        <begin position="12"/>
        <end position="30"/>
    </location>
</feature>
<dbReference type="EMBL" id="MFLL01000022">
    <property type="protein sequence ID" value="OGG69058.1"/>
    <property type="molecule type" value="Genomic_DNA"/>
</dbReference>
<dbReference type="Pfam" id="PF25967">
    <property type="entry name" value="RND-MFP_C"/>
    <property type="match status" value="1"/>
</dbReference>
<evidence type="ECO:0000313" key="6">
    <source>
        <dbReference type="EMBL" id="OGG69058.1"/>
    </source>
</evidence>
<name>A0A1F6E5W4_9BACT</name>
<dbReference type="AlphaFoldDB" id="A0A1F6E5W4"/>
<comment type="similarity">
    <text evidence="2">Belongs to the membrane fusion protein (MFP) (TC 8.A.1) family.</text>
</comment>
<dbReference type="InterPro" id="IPR006143">
    <property type="entry name" value="RND_pump_MFP"/>
</dbReference>
<proteinExistence type="inferred from homology"/>
<keyword evidence="4" id="KW-0472">Membrane</keyword>
<evidence type="ECO:0000256" key="4">
    <source>
        <dbReference type="SAM" id="Phobius"/>
    </source>
</evidence>
<evidence type="ECO:0000313" key="7">
    <source>
        <dbReference type="Proteomes" id="UP000176914"/>
    </source>
</evidence>
<comment type="caution">
    <text evidence="6">The sequence shown here is derived from an EMBL/GenBank/DDBJ whole genome shotgun (WGS) entry which is preliminary data.</text>
</comment>
<dbReference type="Gene3D" id="2.40.420.20">
    <property type="match status" value="1"/>
</dbReference>
<dbReference type="Proteomes" id="UP000176914">
    <property type="component" value="Unassembled WGS sequence"/>
</dbReference>
<keyword evidence="3" id="KW-0175">Coiled coil</keyword>
<evidence type="ECO:0000256" key="3">
    <source>
        <dbReference type="ARBA" id="ARBA00023054"/>
    </source>
</evidence>
<reference evidence="6 7" key="1">
    <citation type="journal article" date="2016" name="Nat. Commun.">
        <title>Thousands of microbial genomes shed light on interconnected biogeochemical processes in an aquifer system.</title>
        <authorList>
            <person name="Anantharaman K."/>
            <person name="Brown C.T."/>
            <person name="Hug L.A."/>
            <person name="Sharon I."/>
            <person name="Castelle C.J."/>
            <person name="Probst A.J."/>
            <person name="Thomas B.C."/>
            <person name="Singh A."/>
            <person name="Wilkins M.J."/>
            <person name="Karaoz U."/>
            <person name="Brodie E.L."/>
            <person name="Williams K.H."/>
            <person name="Hubbard S.S."/>
            <person name="Banfield J.F."/>
        </authorList>
    </citation>
    <scope>NUCLEOTIDE SEQUENCE [LARGE SCALE GENOMIC DNA]</scope>
</reference>
<dbReference type="GO" id="GO:0022857">
    <property type="term" value="F:transmembrane transporter activity"/>
    <property type="evidence" value="ECO:0007669"/>
    <property type="project" value="InterPro"/>
</dbReference>
<dbReference type="GO" id="GO:0030313">
    <property type="term" value="C:cell envelope"/>
    <property type="evidence" value="ECO:0007669"/>
    <property type="project" value="UniProtKB-SubCell"/>
</dbReference>
<dbReference type="Gene3D" id="1.10.287.470">
    <property type="entry name" value="Helix hairpin bin"/>
    <property type="match status" value="1"/>
</dbReference>
<dbReference type="NCBIfam" id="TIGR01730">
    <property type="entry name" value="RND_mfp"/>
    <property type="match status" value="1"/>
</dbReference>
<dbReference type="PANTHER" id="PTHR32347">
    <property type="entry name" value="EFFLUX SYSTEM COMPONENT YKNX-RELATED"/>
    <property type="match status" value="1"/>
</dbReference>
<feature type="domain" description="Multidrug resistance protein MdtA-like C-terminal permuted SH3" evidence="5">
    <location>
        <begin position="461"/>
        <end position="518"/>
    </location>
</feature>
<dbReference type="Gene3D" id="2.40.30.170">
    <property type="match status" value="1"/>
</dbReference>
<evidence type="ECO:0000259" key="5">
    <source>
        <dbReference type="Pfam" id="PF25967"/>
    </source>
</evidence>
<evidence type="ECO:0000256" key="2">
    <source>
        <dbReference type="ARBA" id="ARBA00009477"/>
    </source>
</evidence>
<keyword evidence="4" id="KW-1133">Transmembrane helix</keyword>
<accession>A0A1F6E5W4</accession>
<organism evidence="6 7">
    <name type="scientific">Candidatus Kaiserbacteria bacterium RIFCSPHIGHO2_02_FULL_55_25</name>
    <dbReference type="NCBI Taxonomy" id="1798498"/>
    <lineage>
        <taxon>Bacteria</taxon>
        <taxon>Candidatus Kaiseribacteriota</taxon>
    </lineage>
</organism>
<gene>
    <name evidence="6" type="ORF">A3C20_04910</name>
</gene>
<dbReference type="SUPFAM" id="SSF111369">
    <property type="entry name" value="HlyD-like secretion proteins"/>
    <property type="match status" value="2"/>
</dbReference>
<evidence type="ECO:0000256" key="1">
    <source>
        <dbReference type="ARBA" id="ARBA00004196"/>
    </source>
</evidence>
<dbReference type="Gene3D" id="2.40.50.100">
    <property type="match status" value="1"/>
</dbReference>
<keyword evidence="4" id="KW-0812">Transmembrane</keyword>
<dbReference type="PANTHER" id="PTHR32347:SF23">
    <property type="entry name" value="BLL5650 PROTEIN"/>
    <property type="match status" value="1"/>
</dbReference>